<dbReference type="RefSeq" id="WP_055182037.1">
    <property type="nucleotide sequence ID" value="NZ_CAUAFF010000001.1"/>
</dbReference>
<dbReference type="Pfam" id="PF08867">
    <property type="entry name" value="FRG"/>
    <property type="match status" value="1"/>
</dbReference>
<organism evidence="3 4">
    <name type="scientific">Anaerobutyricum hallii</name>
    <dbReference type="NCBI Taxonomy" id="39488"/>
    <lineage>
        <taxon>Bacteria</taxon>
        <taxon>Bacillati</taxon>
        <taxon>Bacillota</taxon>
        <taxon>Clostridia</taxon>
        <taxon>Lachnospirales</taxon>
        <taxon>Lachnospiraceae</taxon>
        <taxon>Anaerobutyricum</taxon>
    </lineage>
</organism>
<evidence type="ECO:0000313" key="4">
    <source>
        <dbReference type="Proteomes" id="UP000095390"/>
    </source>
</evidence>
<evidence type="ECO:0000313" key="3">
    <source>
        <dbReference type="EMBL" id="CUM76300.1"/>
    </source>
</evidence>
<sequence>MVKNIKVLSQYLSEVEREIENLIAKHNQISRTSYLIGFRGENEDYGKTSLMPSLFRGEDYVGKEKYLFELLRDYGFLSSDKNRNVDSAIEAQHYIAISRMLDISFSLLPAMYFACHGGKIEKDGFVYIFCFPEYYSPHSQYIEDFYKNILEEDINDLVYSGNFKVISHSYSNDRIRAQMGGFIFFSGKEYKPIETIYYKKICIKSEDKSNLLKELNQVFQINEASLFPEKGTVASIVKEKFEEKEYRIKNIDIESEINICFERVEYEIKALKLNENKENPMRLLRKIRKEESDLLYYIHKNIKQGEVENKRKEFEQKIEKNFKLMRMEYCM</sequence>
<dbReference type="SMART" id="SM00901">
    <property type="entry name" value="FRG"/>
    <property type="match status" value="1"/>
</dbReference>
<proteinExistence type="predicted"/>
<keyword evidence="1" id="KW-0175">Coiled coil</keyword>
<dbReference type="EMBL" id="CYYC01000001">
    <property type="protein sequence ID" value="CUM76300.1"/>
    <property type="molecule type" value="Genomic_DNA"/>
</dbReference>
<protein>
    <submittedName>
        <fullName evidence="3">FRG domain</fullName>
    </submittedName>
</protein>
<feature type="coiled-coil region" evidence="1">
    <location>
        <begin position="5"/>
        <end position="32"/>
    </location>
</feature>
<reference evidence="3 4" key="1">
    <citation type="submission" date="2015-09" db="EMBL/GenBank/DDBJ databases">
        <authorList>
            <consortium name="Pathogen Informatics"/>
        </authorList>
    </citation>
    <scope>NUCLEOTIDE SEQUENCE [LARGE SCALE GENOMIC DNA]</scope>
    <source>
        <strain evidence="3 4">2789STDY5834966</strain>
    </source>
</reference>
<evidence type="ECO:0000256" key="1">
    <source>
        <dbReference type="SAM" id="Coils"/>
    </source>
</evidence>
<name>A0A173REC8_9FIRM</name>
<dbReference type="InterPro" id="IPR014966">
    <property type="entry name" value="FRG-dom"/>
</dbReference>
<dbReference type="OrthoDB" id="9816036at2"/>
<dbReference type="Proteomes" id="UP000095390">
    <property type="component" value="Unassembled WGS sequence"/>
</dbReference>
<gene>
    <name evidence="3" type="ORF">ERS852578_00072</name>
</gene>
<evidence type="ECO:0000259" key="2">
    <source>
        <dbReference type="SMART" id="SM00901"/>
    </source>
</evidence>
<dbReference type="AlphaFoldDB" id="A0A173REC8"/>
<feature type="domain" description="FRG" evidence="2">
    <location>
        <begin position="32"/>
        <end position="127"/>
    </location>
</feature>
<accession>A0A173REC8</accession>